<gene>
    <name evidence="2" type="ORF">EAH74_26520</name>
</gene>
<keyword evidence="1" id="KW-1133">Transmembrane helix</keyword>
<reference evidence="2 3" key="1">
    <citation type="journal article" date="2019" name="Environ. Microbiol.">
        <title>Species interactions and distinct microbial communities in high Arctic permafrost affected cryosols are associated with the CH4 and CO2 gas fluxes.</title>
        <authorList>
            <person name="Altshuler I."/>
            <person name="Hamel J."/>
            <person name="Turney S."/>
            <person name="Magnuson E."/>
            <person name="Levesque R."/>
            <person name="Greer C."/>
            <person name="Whyte L.G."/>
        </authorList>
    </citation>
    <scope>NUCLEOTIDE SEQUENCE [LARGE SCALE GENOMIC DNA]</scope>
    <source>
        <strain evidence="2 3">OWC5</strain>
    </source>
</reference>
<comment type="caution">
    <text evidence="2">The sequence shown here is derived from an EMBL/GenBank/DDBJ whole genome shotgun (WGS) entry which is preliminary data.</text>
</comment>
<evidence type="ECO:0000313" key="3">
    <source>
        <dbReference type="Proteomes" id="UP000320914"/>
    </source>
</evidence>
<organism evidence="2 3">
    <name type="scientific">Pseudomonas mandelii</name>
    <dbReference type="NCBI Taxonomy" id="75612"/>
    <lineage>
        <taxon>Bacteria</taxon>
        <taxon>Pseudomonadati</taxon>
        <taxon>Pseudomonadota</taxon>
        <taxon>Gammaproteobacteria</taxon>
        <taxon>Pseudomonadales</taxon>
        <taxon>Pseudomonadaceae</taxon>
        <taxon>Pseudomonas</taxon>
    </lineage>
</organism>
<evidence type="ECO:0000256" key="1">
    <source>
        <dbReference type="SAM" id="Phobius"/>
    </source>
</evidence>
<feature type="transmembrane region" description="Helical" evidence="1">
    <location>
        <begin position="7"/>
        <end position="31"/>
    </location>
</feature>
<dbReference type="RefSeq" id="WP_140682270.1">
    <property type="nucleotide sequence ID" value="NZ_RCZA01000013.1"/>
</dbReference>
<evidence type="ECO:0000313" key="2">
    <source>
        <dbReference type="EMBL" id="TPG77874.1"/>
    </source>
</evidence>
<accession>A0A502HVY0</accession>
<keyword evidence="1" id="KW-0812">Transmembrane</keyword>
<sequence length="127" mass="14094">MNSIEIVIGYSSGVVIIAMSIWIVVMLHVAYTKMDFILDHLKNCTAIMVRAPLRHGGPWGNLMLVGGISGIITFPGFYLKRGELSSEDLQAFPRFLKRKLIIMHWSALGLFAALILLVLIGNSGLFY</sequence>
<keyword evidence="1" id="KW-0472">Membrane</keyword>
<feature type="transmembrane region" description="Helical" evidence="1">
    <location>
        <begin position="59"/>
        <end position="79"/>
    </location>
</feature>
<name>A0A502HVY0_9PSED</name>
<feature type="transmembrane region" description="Helical" evidence="1">
    <location>
        <begin position="100"/>
        <end position="121"/>
    </location>
</feature>
<dbReference type="Proteomes" id="UP000320914">
    <property type="component" value="Unassembled WGS sequence"/>
</dbReference>
<dbReference type="AlphaFoldDB" id="A0A502HVY0"/>
<proteinExistence type="predicted"/>
<protein>
    <submittedName>
        <fullName evidence="2">Uncharacterized protein</fullName>
    </submittedName>
</protein>
<dbReference type="EMBL" id="RCZA01000013">
    <property type="protein sequence ID" value="TPG77874.1"/>
    <property type="molecule type" value="Genomic_DNA"/>
</dbReference>